<protein>
    <submittedName>
        <fullName evidence="9">Iron(III) ABC transporter permease</fullName>
    </submittedName>
</protein>
<dbReference type="KEGG" id="dtp:JZK55_08680"/>
<evidence type="ECO:0000256" key="8">
    <source>
        <dbReference type="SAM" id="Phobius"/>
    </source>
</evidence>
<accession>A0A7G1H1X0</accession>
<evidence type="ECO:0000313" key="9">
    <source>
        <dbReference type="EMBL" id="BCB95946.1"/>
    </source>
</evidence>
<evidence type="ECO:0000256" key="7">
    <source>
        <dbReference type="ARBA" id="ARBA00023136"/>
    </source>
</evidence>
<dbReference type="AlphaFoldDB" id="A0A7G1H1X0"/>
<feature type="transmembrane region" description="Helical" evidence="8">
    <location>
        <begin position="95"/>
        <end position="114"/>
    </location>
</feature>
<keyword evidence="3" id="KW-0813">Transport</keyword>
<evidence type="ECO:0000256" key="1">
    <source>
        <dbReference type="ARBA" id="ARBA00004651"/>
    </source>
</evidence>
<evidence type="ECO:0000256" key="2">
    <source>
        <dbReference type="ARBA" id="ARBA00007935"/>
    </source>
</evidence>
<evidence type="ECO:0000256" key="4">
    <source>
        <dbReference type="ARBA" id="ARBA00022475"/>
    </source>
</evidence>
<dbReference type="GO" id="GO:0033214">
    <property type="term" value="P:siderophore-iron import into cell"/>
    <property type="evidence" value="ECO:0007669"/>
    <property type="project" value="TreeGrafter"/>
</dbReference>
<keyword evidence="5 8" id="KW-0812">Transmembrane</keyword>
<evidence type="ECO:0000256" key="5">
    <source>
        <dbReference type="ARBA" id="ARBA00022692"/>
    </source>
</evidence>
<keyword evidence="6 8" id="KW-1133">Transmembrane helix</keyword>
<organism evidence="9 10">
    <name type="scientific">Dissulfurispira thermophila</name>
    <dbReference type="NCBI Taxonomy" id="2715679"/>
    <lineage>
        <taxon>Bacteria</taxon>
        <taxon>Pseudomonadati</taxon>
        <taxon>Nitrospirota</taxon>
        <taxon>Thermodesulfovibrionia</taxon>
        <taxon>Thermodesulfovibrionales</taxon>
        <taxon>Dissulfurispiraceae</taxon>
        <taxon>Dissulfurispira</taxon>
    </lineage>
</organism>
<dbReference type="InterPro" id="IPR037294">
    <property type="entry name" value="ABC_BtuC-like"/>
</dbReference>
<dbReference type="PANTHER" id="PTHR30472:SF70">
    <property type="entry name" value="MOLYBDATE IMPORT SYSTEM PERMEASE PROTEIN MOLB"/>
    <property type="match status" value="1"/>
</dbReference>
<feature type="transmembrane region" description="Helical" evidence="8">
    <location>
        <begin position="63"/>
        <end position="83"/>
    </location>
</feature>
<dbReference type="Gene3D" id="1.10.3470.10">
    <property type="entry name" value="ABC transporter involved in vitamin B12 uptake, BtuC"/>
    <property type="match status" value="1"/>
</dbReference>
<feature type="transmembrane region" description="Helical" evidence="8">
    <location>
        <begin position="192"/>
        <end position="211"/>
    </location>
</feature>
<feature type="transmembrane region" description="Helical" evidence="8">
    <location>
        <begin position="9"/>
        <end position="28"/>
    </location>
</feature>
<evidence type="ECO:0000313" key="10">
    <source>
        <dbReference type="Proteomes" id="UP000516360"/>
    </source>
</evidence>
<feature type="transmembrane region" description="Helical" evidence="8">
    <location>
        <begin position="121"/>
        <end position="138"/>
    </location>
</feature>
<feature type="transmembrane region" description="Helical" evidence="8">
    <location>
        <begin position="238"/>
        <end position="265"/>
    </location>
</feature>
<evidence type="ECO:0000256" key="3">
    <source>
        <dbReference type="ARBA" id="ARBA00022448"/>
    </source>
</evidence>
<proteinExistence type="inferred from homology"/>
<dbReference type="EMBL" id="AP022873">
    <property type="protein sequence ID" value="BCB95946.1"/>
    <property type="molecule type" value="Genomic_DNA"/>
</dbReference>
<dbReference type="FunFam" id="1.10.3470.10:FF:000001">
    <property type="entry name" value="Vitamin B12 ABC transporter permease BtuC"/>
    <property type="match status" value="1"/>
</dbReference>
<dbReference type="Pfam" id="PF01032">
    <property type="entry name" value="FecCD"/>
    <property type="match status" value="1"/>
</dbReference>
<dbReference type="RefSeq" id="WP_203473409.1">
    <property type="nucleotide sequence ID" value="NZ_AP022873.1"/>
</dbReference>
<dbReference type="SUPFAM" id="SSF81345">
    <property type="entry name" value="ABC transporter involved in vitamin B12 uptake, BtuC"/>
    <property type="match status" value="1"/>
</dbReference>
<keyword evidence="4" id="KW-1003">Cell membrane</keyword>
<dbReference type="InterPro" id="IPR000522">
    <property type="entry name" value="ABC_transptr_permease_BtuC"/>
</dbReference>
<comment type="subcellular location">
    <subcellularLocation>
        <location evidence="1">Cell membrane</location>
        <topology evidence="1">Multi-pass membrane protein</topology>
    </subcellularLocation>
</comment>
<sequence length="335" mass="36223">MKTKRLKHILIFISPLVIGWIAIFIGAYDVSPTMVLKILFNEIVSFANILDISEKAIIIDIRLPRVILAGLVGIALSSSGVTLQGIFRNPLVDPFILGISAGAAFGCAISVGFLANMPIQVMAFVFGILSVLLTYSIAKIQGEVSRLPLILSGVIISAFFQAMVSIVKFIVDPHKLQSIVFWLMGSFSLANWSLVKISTIGIGLSLLPILLMRWRLNVMSMGEDEAKTLGVNVRRDRIIFIVSSTIAVSIAVSVSGIIGWVGLMVPHLMRMMVGPDHKSLVPLSMAGGATFMIFADTVARSLTNFDIPVGIITAVSGAPFFVYLMKKGGKESWGR</sequence>
<dbReference type="GO" id="GO:0005886">
    <property type="term" value="C:plasma membrane"/>
    <property type="evidence" value="ECO:0007669"/>
    <property type="project" value="UniProtKB-SubCell"/>
</dbReference>
<feature type="transmembrane region" description="Helical" evidence="8">
    <location>
        <begin position="307"/>
        <end position="325"/>
    </location>
</feature>
<dbReference type="PANTHER" id="PTHR30472">
    <property type="entry name" value="FERRIC ENTEROBACTIN TRANSPORT SYSTEM PERMEASE PROTEIN"/>
    <property type="match status" value="1"/>
</dbReference>
<reference evidence="9 10" key="1">
    <citation type="submission" date="2020-03" db="EMBL/GenBank/DDBJ databases">
        <title>Complete genome sequences of two sulfur-disproportionating bacterial strains T55J and Mzg5.</title>
        <authorList>
            <person name="Umezawa K."/>
            <person name="Kojima H."/>
            <person name="Kato Y."/>
            <person name="Fukui M."/>
        </authorList>
    </citation>
    <scope>NUCLEOTIDE SEQUENCE [LARGE SCALE GENOMIC DNA]</scope>
    <source>
        <strain evidence="9 10">T55J</strain>
    </source>
</reference>
<dbReference type="Proteomes" id="UP000516360">
    <property type="component" value="Chromosome"/>
</dbReference>
<dbReference type="CDD" id="cd06550">
    <property type="entry name" value="TM_ABC_iron-siderophores_like"/>
    <property type="match status" value="1"/>
</dbReference>
<dbReference type="GO" id="GO:0022857">
    <property type="term" value="F:transmembrane transporter activity"/>
    <property type="evidence" value="ECO:0007669"/>
    <property type="project" value="InterPro"/>
</dbReference>
<keyword evidence="7 8" id="KW-0472">Membrane</keyword>
<keyword evidence="10" id="KW-1185">Reference proteome</keyword>
<feature type="transmembrane region" description="Helical" evidence="8">
    <location>
        <begin position="150"/>
        <end position="171"/>
    </location>
</feature>
<name>A0A7G1H1X0_9BACT</name>
<gene>
    <name evidence="9" type="ORF">JZK55_08680</name>
</gene>
<comment type="similarity">
    <text evidence="2">Belongs to the binding-protein-dependent transport system permease family. FecCD subfamily.</text>
</comment>
<evidence type="ECO:0000256" key="6">
    <source>
        <dbReference type="ARBA" id="ARBA00022989"/>
    </source>
</evidence>